<organism evidence="2 3">
    <name type="scientific">Stephania cephalantha</name>
    <dbReference type="NCBI Taxonomy" id="152367"/>
    <lineage>
        <taxon>Eukaryota</taxon>
        <taxon>Viridiplantae</taxon>
        <taxon>Streptophyta</taxon>
        <taxon>Embryophyta</taxon>
        <taxon>Tracheophyta</taxon>
        <taxon>Spermatophyta</taxon>
        <taxon>Magnoliopsida</taxon>
        <taxon>Ranunculales</taxon>
        <taxon>Menispermaceae</taxon>
        <taxon>Menispermoideae</taxon>
        <taxon>Cissampelideae</taxon>
        <taxon>Stephania</taxon>
    </lineage>
</organism>
<evidence type="ECO:0000313" key="2">
    <source>
        <dbReference type="EMBL" id="KAK9112838.1"/>
    </source>
</evidence>
<feature type="compositionally biased region" description="Low complexity" evidence="1">
    <location>
        <begin position="193"/>
        <end position="203"/>
    </location>
</feature>
<proteinExistence type="predicted"/>
<dbReference type="PANTHER" id="PTHR33095:SF81">
    <property type="entry name" value="OS07G0619500 PROTEIN"/>
    <property type="match status" value="1"/>
</dbReference>
<gene>
    <name evidence="2" type="ORF">Scep_020357</name>
</gene>
<feature type="compositionally biased region" description="Basic and acidic residues" evidence="1">
    <location>
        <begin position="137"/>
        <end position="151"/>
    </location>
</feature>
<feature type="region of interest" description="Disordered" evidence="1">
    <location>
        <begin position="115"/>
        <end position="206"/>
    </location>
</feature>
<feature type="compositionally biased region" description="Basic and acidic residues" evidence="1">
    <location>
        <begin position="178"/>
        <end position="187"/>
    </location>
</feature>
<accession>A0AAP0NN39</accession>
<dbReference type="PANTHER" id="PTHR33095">
    <property type="entry name" value="OS07G0619500 PROTEIN"/>
    <property type="match status" value="1"/>
</dbReference>
<dbReference type="Pfam" id="PF07816">
    <property type="entry name" value="DUF1645"/>
    <property type="match status" value="1"/>
</dbReference>
<evidence type="ECO:0000256" key="1">
    <source>
        <dbReference type="SAM" id="MobiDB-lite"/>
    </source>
</evidence>
<evidence type="ECO:0000313" key="3">
    <source>
        <dbReference type="Proteomes" id="UP001419268"/>
    </source>
</evidence>
<sequence>MEVMVAAPLADFNFESSACSTPCMTAPPSPRGFGDLFFSAPTSPTRASAIYREFNLNFIDGGSDDPELIDTDTHLAQLDDEDEDFDFEFSGPLDRTQIALSAAEDLFHGGKIRPLDLKLGSPVSPPRKVRPLNCSGHEVDHTRRERGRERSISLYASSNSSRRGSRTTRSLSPLRVSSEFHHIEEQSIKTPNSSDSRSTSNSSKGCRSKWRLKDFLLFRSASEGRATAKDPLRKYTALLKKGEDLKNASFRSIESVGSSSTTGSSRRSKGRVSAHELHYTANRAVAEELKKKTFLPYKRGLLGCLVFNPTVNELARGFKPGQLRGVLHFYGGVVWMKGQTMGHRGNAFEFWLYF</sequence>
<reference evidence="2 3" key="1">
    <citation type="submission" date="2024-01" db="EMBL/GenBank/DDBJ databases">
        <title>Genome assemblies of Stephania.</title>
        <authorList>
            <person name="Yang L."/>
        </authorList>
    </citation>
    <scope>NUCLEOTIDE SEQUENCE [LARGE SCALE GENOMIC DNA]</scope>
    <source>
        <strain evidence="2">JXDWG</strain>
        <tissue evidence="2">Leaf</tissue>
    </source>
</reference>
<name>A0AAP0NN39_9MAGN</name>
<protein>
    <submittedName>
        <fullName evidence="2">Uncharacterized protein</fullName>
    </submittedName>
</protein>
<feature type="compositionally biased region" description="Low complexity" evidence="1">
    <location>
        <begin position="152"/>
        <end position="177"/>
    </location>
</feature>
<keyword evidence="3" id="KW-1185">Reference proteome</keyword>
<dbReference type="Proteomes" id="UP001419268">
    <property type="component" value="Unassembled WGS sequence"/>
</dbReference>
<dbReference type="EMBL" id="JBBNAG010000008">
    <property type="protein sequence ID" value="KAK9112838.1"/>
    <property type="molecule type" value="Genomic_DNA"/>
</dbReference>
<dbReference type="InterPro" id="IPR012442">
    <property type="entry name" value="DUF1645_plant"/>
</dbReference>
<comment type="caution">
    <text evidence="2">The sequence shown here is derived from an EMBL/GenBank/DDBJ whole genome shotgun (WGS) entry which is preliminary data.</text>
</comment>
<dbReference type="AlphaFoldDB" id="A0AAP0NN39"/>